<proteinExistence type="inferred from homology"/>
<dbReference type="AlphaFoldDB" id="A0A9D4TT28"/>
<evidence type="ECO:0000256" key="5">
    <source>
        <dbReference type="ARBA" id="ARBA00023136"/>
    </source>
</evidence>
<feature type="domain" description="Lipid desaturase" evidence="7">
    <location>
        <begin position="120"/>
        <end position="295"/>
    </location>
</feature>
<comment type="subcellular location">
    <subcellularLocation>
        <location evidence="1">Membrane</location>
        <topology evidence="1">Multi-pass membrane protein</topology>
    </subcellularLocation>
</comment>
<dbReference type="PANTHER" id="PTHR48231">
    <property type="entry name" value="TMEM189_B_DMAIN DOMAIN-CONTAINING PROTEIN"/>
    <property type="match status" value="1"/>
</dbReference>
<dbReference type="GO" id="GO:0016020">
    <property type="term" value="C:membrane"/>
    <property type="evidence" value="ECO:0007669"/>
    <property type="project" value="UniProtKB-SubCell"/>
</dbReference>
<dbReference type="Proteomes" id="UP001055712">
    <property type="component" value="Unassembled WGS sequence"/>
</dbReference>
<dbReference type="PANTHER" id="PTHR48231:SF1">
    <property type="entry name" value="OS08G0187900 PROTEIN"/>
    <property type="match status" value="1"/>
</dbReference>
<evidence type="ECO:0000256" key="4">
    <source>
        <dbReference type="ARBA" id="ARBA00022989"/>
    </source>
</evidence>
<accession>A0A9D4TT28</accession>
<protein>
    <recommendedName>
        <fullName evidence="7">Lipid desaturase domain-containing protein</fullName>
    </recommendedName>
</protein>
<feature type="region of interest" description="Disordered" evidence="6">
    <location>
        <begin position="1"/>
        <end position="21"/>
    </location>
</feature>
<comment type="similarity">
    <text evidence="2">Belongs to the fatty acid desaturase CarF family.</text>
</comment>
<sequence length="313" mass="33998">MSGCLAARRPAAPASSQNQRRHTLQVAAIAAPLKDRETLPSPSSLERELQQRLANSTPAPAATGRRVVLESADELKSTWEHRAWVGGATALMGATLAGGLGQVDGIGGVVEAGVAVCAAYALADLGTAFYHFFVDNYGDASTPVFGGQIAAFQGHHQRPWTITEREFSNNVHKLFKPAAPFAAVLALSAAAGAPVWWDVWSSSFLFLCCMSQQFHAWSHMKRSELPPAVVALQESGLLISRKAHGAHHKSPFNCNYSIVSGMWNPVLDGDNPETSVWMRLERYIHSAYGVEPRSWYEPEQAWQEQQRPGAPLS</sequence>
<gene>
    <name evidence="8" type="ORF">D9Q98_003706</name>
</gene>
<evidence type="ECO:0000256" key="3">
    <source>
        <dbReference type="ARBA" id="ARBA00022692"/>
    </source>
</evidence>
<keyword evidence="5" id="KW-0472">Membrane</keyword>
<comment type="caution">
    <text evidence="8">The sequence shown here is derived from an EMBL/GenBank/DDBJ whole genome shotgun (WGS) entry which is preliminary data.</text>
</comment>
<keyword evidence="4" id="KW-1133">Transmembrane helix</keyword>
<reference evidence="8" key="2">
    <citation type="submission" date="2020-11" db="EMBL/GenBank/DDBJ databases">
        <authorList>
            <person name="Cecchin M."/>
            <person name="Marcolungo L."/>
            <person name="Rossato M."/>
            <person name="Girolomoni L."/>
            <person name="Cosentino E."/>
            <person name="Cuine S."/>
            <person name="Li-Beisson Y."/>
            <person name="Delledonne M."/>
            <person name="Ballottari M."/>
        </authorList>
    </citation>
    <scope>NUCLEOTIDE SEQUENCE</scope>
    <source>
        <strain evidence="8">211/11P</strain>
        <tissue evidence="8">Whole cell</tissue>
    </source>
</reference>
<dbReference type="Pfam" id="PF10520">
    <property type="entry name" value="Lipid_desat"/>
    <property type="match status" value="1"/>
</dbReference>
<evidence type="ECO:0000259" key="7">
    <source>
        <dbReference type="Pfam" id="PF10520"/>
    </source>
</evidence>
<evidence type="ECO:0000313" key="9">
    <source>
        <dbReference type="Proteomes" id="UP001055712"/>
    </source>
</evidence>
<organism evidence="8 9">
    <name type="scientific">Chlorella vulgaris</name>
    <name type="common">Green alga</name>
    <dbReference type="NCBI Taxonomy" id="3077"/>
    <lineage>
        <taxon>Eukaryota</taxon>
        <taxon>Viridiplantae</taxon>
        <taxon>Chlorophyta</taxon>
        <taxon>core chlorophytes</taxon>
        <taxon>Trebouxiophyceae</taxon>
        <taxon>Chlorellales</taxon>
        <taxon>Chlorellaceae</taxon>
        <taxon>Chlorella clade</taxon>
        <taxon>Chlorella</taxon>
    </lineage>
</organism>
<dbReference type="OrthoDB" id="5103at2759"/>
<keyword evidence="9" id="KW-1185">Reference proteome</keyword>
<keyword evidence="3" id="KW-0812">Transmembrane</keyword>
<reference evidence="8" key="1">
    <citation type="journal article" date="2019" name="Plant J.">
        <title>Chlorella vulgaris genome assembly and annotation reveals the molecular basis for metabolic acclimation to high light conditions.</title>
        <authorList>
            <person name="Cecchin M."/>
            <person name="Marcolungo L."/>
            <person name="Rossato M."/>
            <person name="Girolomoni L."/>
            <person name="Cosentino E."/>
            <person name="Cuine S."/>
            <person name="Li-Beisson Y."/>
            <person name="Delledonne M."/>
            <person name="Ballottari M."/>
        </authorList>
    </citation>
    <scope>NUCLEOTIDE SEQUENCE</scope>
    <source>
        <strain evidence="8">211/11P</strain>
    </source>
</reference>
<name>A0A9D4TT28_CHLVU</name>
<dbReference type="EMBL" id="SIDB01000004">
    <property type="protein sequence ID" value="KAI3433904.1"/>
    <property type="molecule type" value="Genomic_DNA"/>
</dbReference>
<evidence type="ECO:0000256" key="1">
    <source>
        <dbReference type="ARBA" id="ARBA00004141"/>
    </source>
</evidence>
<evidence type="ECO:0000256" key="6">
    <source>
        <dbReference type="SAM" id="MobiDB-lite"/>
    </source>
</evidence>
<evidence type="ECO:0000256" key="2">
    <source>
        <dbReference type="ARBA" id="ARBA00007620"/>
    </source>
</evidence>
<feature type="compositionally biased region" description="Low complexity" evidence="6">
    <location>
        <begin position="1"/>
        <end position="16"/>
    </location>
</feature>
<dbReference type="InterPro" id="IPR019547">
    <property type="entry name" value="Lipid_desat"/>
</dbReference>
<evidence type="ECO:0000313" key="8">
    <source>
        <dbReference type="EMBL" id="KAI3433904.1"/>
    </source>
</evidence>